<evidence type="ECO:0000313" key="2">
    <source>
        <dbReference type="EMBL" id="GAQ93216.1"/>
    </source>
</evidence>
<feature type="coiled-coil region" evidence="1">
    <location>
        <begin position="185"/>
        <end position="219"/>
    </location>
</feature>
<gene>
    <name evidence="2" type="ORF">KFL_013640020</name>
</gene>
<organism evidence="2 3">
    <name type="scientific">Klebsormidium nitens</name>
    <name type="common">Green alga</name>
    <name type="synonym">Ulothrix nitens</name>
    <dbReference type="NCBI Taxonomy" id="105231"/>
    <lineage>
        <taxon>Eukaryota</taxon>
        <taxon>Viridiplantae</taxon>
        <taxon>Streptophyta</taxon>
        <taxon>Klebsormidiophyceae</taxon>
        <taxon>Klebsormidiales</taxon>
        <taxon>Klebsormidiaceae</taxon>
        <taxon>Klebsormidium</taxon>
    </lineage>
</organism>
<keyword evidence="3" id="KW-1185">Reference proteome</keyword>
<dbReference type="OMA" id="RTRCADT"/>
<name>A0A1Y1IWD1_KLENI</name>
<evidence type="ECO:0000313" key="3">
    <source>
        <dbReference type="Proteomes" id="UP000054558"/>
    </source>
</evidence>
<sequence length="409" mass="45613">SIVCISDTNPVVVLVTLVNRQSGISPLRQVLRADIFGEFEGVAIRKTTDSPPKISIYDLFSHILKIKHPRKAWADTLRKLNDNGDAGTFLYTLHKFGGRGQNDTPVTDARGFVTILNYLSGARAAQFRTRCADTIVRYLGGDETLVSEIRRIREAQETMPDNHPMRMFGQDVEVRRPERDPEDEARAARRRKLEDEREIERLEMERERIRNERRTMALEYHKRNTEASLGILENLTRLPLTPAEKGLINGVHNTMVVRSAAHVTSTLGSAEDAPVEAPAAAALYGMRVTILEYGRDVLGLRGERLSSQKLSVVGRNVGTRWMQTPGKGSLVEVGGENGQKKWERTTGVAGTRRVEILDGQLTTEMLANNRIKFSDAYLGTNEVGVGTAFNVWTYPKAEAGEIIKEAFAA</sequence>
<protein>
    <submittedName>
        <fullName evidence="2">Uncharacterized protein</fullName>
    </submittedName>
</protein>
<proteinExistence type="predicted"/>
<dbReference type="Proteomes" id="UP000054558">
    <property type="component" value="Unassembled WGS sequence"/>
</dbReference>
<evidence type="ECO:0000256" key="1">
    <source>
        <dbReference type="SAM" id="Coils"/>
    </source>
</evidence>
<accession>A0A1Y1IWD1</accession>
<dbReference type="AlphaFoldDB" id="A0A1Y1IWD1"/>
<dbReference type="EMBL" id="DF238313">
    <property type="protein sequence ID" value="GAQ93216.1"/>
    <property type="molecule type" value="Genomic_DNA"/>
</dbReference>
<reference evidence="2 3" key="1">
    <citation type="journal article" date="2014" name="Nat. Commun.">
        <title>Klebsormidium flaccidum genome reveals primary factors for plant terrestrial adaptation.</title>
        <authorList>
            <person name="Hori K."/>
            <person name="Maruyama F."/>
            <person name="Fujisawa T."/>
            <person name="Togashi T."/>
            <person name="Yamamoto N."/>
            <person name="Seo M."/>
            <person name="Sato S."/>
            <person name="Yamada T."/>
            <person name="Mori H."/>
            <person name="Tajima N."/>
            <person name="Moriyama T."/>
            <person name="Ikeuchi M."/>
            <person name="Watanabe M."/>
            <person name="Wada H."/>
            <person name="Kobayashi K."/>
            <person name="Saito M."/>
            <person name="Masuda T."/>
            <person name="Sasaki-Sekimoto Y."/>
            <person name="Mashiguchi K."/>
            <person name="Awai K."/>
            <person name="Shimojima M."/>
            <person name="Masuda S."/>
            <person name="Iwai M."/>
            <person name="Nobusawa T."/>
            <person name="Narise T."/>
            <person name="Kondo S."/>
            <person name="Saito H."/>
            <person name="Sato R."/>
            <person name="Murakawa M."/>
            <person name="Ihara Y."/>
            <person name="Oshima-Yamada Y."/>
            <person name="Ohtaka K."/>
            <person name="Satoh M."/>
            <person name="Sonobe K."/>
            <person name="Ishii M."/>
            <person name="Ohtani R."/>
            <person name="Kanamori-Sato M."/>
            <person name="Honoki R."/>
            <person name="Miyazaki D."/>
            <person name="Mochizuki H."/>
            <person name="Umetsu J."/>
            <person name="Higashi K."/>
            <person name="Shibata D."/>
            <person name="Kamiya Y."/>
            <person name="Sato N."/>
            <person name="Nakamura Y."/>
            <person name="Tabata S."/>
            <person name="Ida S."/>
            <person name="Kurokawa K."/>
            <person name="Ohta H."/>
        </authorList>
    </citation>
    <scope>NUCLEOTIDE SEQUENCE [LARGE SCALE GENOMIC DNA]</scope>
    <source>
        <strain evidence="2 3">NIES-2285</strain>
    </source>
</reference>
<feature type="non-terminal residue" evidence="2">
    <location>
        <position position="1"/>
    </location>
</feature>
<dbReference type="OrthoDB" id="10543878at2759"/>
<keyword evidence="1" id="KW-0175">Coiled coil</keyword>